<dbReference type="Gene3D" id="2.60.40.10">
    <property type="entry name" value="Immunoglobulins"/>
    <property type="match status" value="3"/>
</dbReference>
<gene>
    <name evidence="1" type="ORF">JFN90_10755</name>
</gene>
<protein>
    <submittedName>
        <fullName evidence="1">Ig-like domain-containing protein</fullName>
    </submittedName>
</protein>
<dbReference type="SUPFAM" id="SSF51120">
    <property type="entry name" value="beta-Roll"/>
    <property type="match status" value="1"/>
</dbReference>
<accession>A0ABS0YRN8</accession>
<dbReference type="InterPro" id="IPR011049">
    <property type="entry name" value="Serralysin-like_metalloprot_C"/>
</dbReference>
<dbReference type="RefSeq" id="WP_199395120.1">
    <property type="nucleotide sequence ID" value="NZ_JAEMHK010000007.1"/>
</dbReference>
<keyword evidence="2" id="KW-1185">Reference proteome</keyword>
<dbReference type="NCBIfam" id="TIGR01965">
    <property type="entry name" value="VCBS_repeat"/>
    <property type="match status" value="10"/>
</dbReference>
<dbReference type="NCBIfam" id="NF012196">
    <property type="entry name" value="Ig_like_ice"/>
    <property type="match status" value="3"/>
</dbReference>
<dbReference type="NCBIfam" id="NF012211">
    <property type="entry name" value="tand_rpt_95"/>
    <property type="match status" value="1"/>
</dbReference>
<name>A0ABS0YRN8_9BACT</name>
<organism evidence="1 2">
    <name type="scientific">Geomonas propionica</name>
    <dbReference type="NCBI Taxonomy" id="2798582"/>
    <lineage>
        <taxon>Bacteria</taxon>
        <taxon>Pseudomonadati</taxon>
        <taxon>Thermodesulfobacteriota</taxon>
        <taxon>Desulfuromonadia</taxon>
        <taxon>Geobacterales</taxon>
        <taxon>Geobacteraceae</taxon>
        <taxon>Geomonas</taxon>
    </lineage>
</organism>
<reference evidence="1 2" key="1">
    <citation type="submission" date="2020-12" db="EMBL/GenBank/DDBJ databases">
        <title>Geomonas sp. Red259, isolated from paddy soil.</title>
        <authorList>
            <person name="Xu Z."/>
            <person name="Zhang Z."/>
            <person name="Masuda Y."/>
            <person name="Itoh H."/>
            <person name="Senoo K."/>
        </authorList>
    </citation>
    <scope>NUCLEOTIDE SEQUENCE [LARGE SCALE GENOMIC DNA]</scope>
    <source>
        <strain evidence="1 2">Red259</strain>
    </source>
</reference>
<proteinExistence type="predicted"/>
<dbReference type="InterPro" id="IPR049826">
    <property type="entry name" value="Ig-like_ice"/>
</dbReference>
<evidence type="ECO:0000313" key="1">
    <source>
        <dbReference type="EMBL" id="MBJ6800614.1"/>
    </source>
</evidence>
<dbReference type="InterPro" id="IPR013783">
    <property type="entry name" value="Ig-like_fold"/>
</dbReference>
<dbReference type="InterPro" id="IPR010221">
    <property type="entry name" value="VCBS_dom"/>
</dbReference>
<dbReference type="NCBIfam" id="NF033510">
    <property type="entry name" value="Ca_tandemer"/>
    <property type="match status" value="3"/>
</dbReference>
<dbReference type="Pfam" id="PF17963">
    <property type="entry name" value="Big_9"/>
    <property type="match status" value="10"/>
</dbReference>
<dbReference type="Proteomes" id="UP000641025">
    <property type="component" value="Unassembled WGS sequence"/>
</dbReference>
<evidence type="ECO:0000313" key="2">
    <source>
        <dbReference type="Proteomes" id="UP000641025"/>
    </source>
</evidence>
<comment type="caution">
    <text evidence="1">The sequence shown here is derived from an EMBL/GenBank/DDBJ whole genome shotgun (WGS) entry which is preliminary data.</text>
</comment>
<dbReference type="EMBL" id="JAEMHK010000007">
    <property type="protein sequence ID" value="MBJ6800614.1"/>
    <property type="molecule type" value="Genomic_DNA"/>
</dbReference>
<sequence length="2096" mass="209739">MAQNNQAAAHQVVGKVVILYGTVKAISPDGAIRLLMPNSPIFADDRIVTESDGSASIVFDGAQGNQLDLGRMMNVSIDHDVYGSVMSGDTTDTTAEVAQIQQALATGDQPIELEAPAAGGPADAGGTHPLFVLAPTGEEVQPTGGVTTTGVTFGTTGTLDSVIATVQTPPLTATITVNPITSDNIVNNVEATGQIPVSGNVGGNAHPGDTVTIVINGNTHTGTVAGDNSYTITVPGSELVNNPNHIITVSVTTTGPNGNTATATVTPSYTVDTTTADIHITSIAGDNIVNNVEAVNANVPVTGTIGGGVHAGDVITVTVGGQTYSHTVTEAEASNHSFTMNVSGADLTNNAGHSITASVSTTDAAGSTANASATAGYTVDNTTAEIHITSIAGDNVVNNAEAGSTTVPVTGTIGGGVHAGDVIIMTVGGQTYTHTVTDADAGSHSFTVNVSGSDLTGNAGHQVTASVTTTDAAGSTASATAVGEYTVDSTVATHVDTAHSASSVDEGALAAGSHPGTGYIAEGNLVSSGGTGSYTYALVSDSVAHEGTLVIDPATGHYTYTLNGPTLTNSPDTFTYQVTDAHGNTATNTVTIAIADDAPVANVDSGSVVEGATLSGSVVTNDVPGADGSIVVVGAAAGTSATAVSGQVDSVITGVHGTLTLHANGSYEYHANPNSENTSDTFTYTIQDADGSKSTSTLTVNLTDSGLHTQVDTLTSVTGVDEGALPVVGSHPGSGYIAEGNLVSTGGAGSYSYALVSDSATHEGTLVIDPATGHYTYTLSGPTGTNTPDSFTYQVTDAYGNTATNTVTITVADDAPVANVDSGSVVEGASVSGSVVANDVPGADGVAPGSIVVVGVAAGTSATAVSGQVDSVITGAHGTLTLHADGSYDYHANANSANTSDTFTYTIQDADGSKSTSTLTVNLTDSGLHTHIDTLTSVTSIDEGALPVVGSHPGNGYIAEGNLVSTGGAGSYSYALVSDSATHEGTLVIDAAGHYTYTLNGPTLTNSPDTFTYQVTDGEGNTSTNTVTITITDDAPVAQTDSGSVVEGATLSGSVVTNDIPGADGSIVVVGAAAGVSATAVAGQVNSVISGAHGTLTVHADGSYEYHANPNSDNTSDTFTYTIQDADGSKSTSTLTINLTDSGLHTQVDTVHSDTSVDEGALSVGSHPGSGYIAEGNLISSGGAGSYSYALVSDSATHEGTLVIDPATGHYTYTLNGPTLTNSPDTFTYQVTDAHGNTATNTVTITIADDAPVAHTDSGSVMEGAALSGNVVANDVPGADGVAPGSIVVVGVAAGVSATAVSGQVDSVITGAHGTLTLHADGSYDYHANPNSDNTSDSFTYTIQDADGSKSTSTLTVNLTDSGLHTQVDTLTSVTGVDEGALPVVGSHPGSDYIAEGNLVSTGGAGSYSYALVSDSATHEGTLVIDAAGHYTYTLNGPTLTNSPDTFTYQVTDANGNTATNTVTITIADDAPVANVDSGSVVEGATFSGSVVANDIPGADGSIVVVGAAAGTSATAVSGQVDSVITGAHGTLTLHANGSYEYHANANSANTSDTFTYTIQDADGSKSTSTLTLNLTNSGLHTQVDTVHSDTTVDEGALSVGTHPGTGYIAEGSLISSGGDGSYTYALVPDAATHEGTLVIDPSTGHYTYTLNGPSSSDSPDTFTFQVTDGHGNTATNTITVTITDDAPVLNVTNGIFQNTGDTDTTAHTGGTMVEGTLATIGADFDTAHVTLTGTPPSGLSSYGQTVTYNVSADGSTIHAMAGGNEVFTVTAHSDGTYTFDQHQILDLAVLNSNLQGSIGAGGPQTSFYVYTDGSSGFDATAKPWSLQITADGHSVNPSTQGMGVDNNWLNLTSNVGTTETLHFNFDNEGASGAANLAYQAKIGINDLGAGEQINWTATYTDGVHSQDISGVATTSSLDSTGHLVFTAPQNNMYIDHIDFTGGAGAVRVTSFTAYTIDTTVTQTLNFGFTATDGDGDHVSGNFSLLAQNGSTLTGDSSNNALGGGHGDNIMSGGAGADIFTVNGGNDTIKDFTAHVDKIVIEQTHTDALFQHTDGSTTASLTITNNGAQVGTVTFENVTDAGALLDSLIHNDPKIH</sequence>